<dbReference type="EMBL" id="AMPO01000011">
    <property type="protein sequence ID" value="EKF84966.1"/>
    <property type="molecule type" value="Genomic_DNA"/>
</dbReference>
<gene>
    <name evidence="1" type="ORF">A994_11232</name>
</gene>
<accession>K2QAI7</accession>
<name>K2QAI7_METFP</name>
<evidence type="ECO:0000313" key="1">
    <source>
        <dbReference type="EMBL" id="EKF84966.1"/>
    </source>
</evidence>
<dbReference type="PATRIC" id="fig|1204725.3.peg.2256"/>
<proteinExistence type="predicted"/>
<comment type="caution">
    <text evidence="1">The sequence shown here is derived from an EMBL/GenBank/DDBJ whole genome shotgun (WGS) entry which is preliminary data.</text>
</comment>
<keyword evidence="2" id="KW-1185">Reference proteome</keyword>
<sequence length="166" mass="19090">MIPMAIAAVGTMGVGTLINNERSITEEEEDKIKTQLLQENNKSQVQELNKFKTLMRNSQILQESVINLGYQVEILDTHKMEINTDSGSIILFEKDENDVFQALVRDKCSQTQIESYVSEIYDEYTTIVQQKTYQKLVEKIKDRNLHLESEEVTEDNSIVLTLVVED</sequence>
<reference evidence="1 2" key="1">
    <citation type="journal article" date="2012" name="J. Bacteriol.">
        <title>Draft genome sequence of Methanobacterium formicicum DSM 3637, an archaebacterium isolated from the methane producer amoeba Pelomyxa palustris.</title>
        <authorList>
            <person name="Gutierrez G."/>
        </authorList>
    </citation>
    <scope>NUCLEOTIDE SEQUENCE [LARGE SCALE GENOMIC DNA]</scope>
    <source>
        <strain evidence="2">DSM 3637 / PP1</strain>
    </source>
</reference>
<evidence type="ECO:0000313" key="2">
    <source>
        <dbReference type="Proteomes" id="UP000007360"/>
    </source>
</evidence>
<protein>
    <submittedName>
        <fullName evidence="1">Uncharacterized protein</fullName>
    </submittedName>
</protein>
<dbReference type="AlphaFoldDB" id="K2QAI7"/>
<organism evidence="1 2">
    <name type="scientific">Methanobacterium formicicum (strain DSM 3637 / PP1)</name>
    <dbReference type="NCBI Taxonomy" id="1204725"/>
    <lineage>
        <taxon>Archaea</taxon>
        <taxon>Methanobacteriati</taxon>
        <taxon>Methanobacteriota</taxon>
        <taxon>Methanomada group</taxon>
        <taxon>Methanobacteria</taxon>
        <taxon>Methanobacteriales</taxon>
        <taxon>Methanobacteriaceae</taxon>
        <taxon>Methanobacterium</taxon>
    </lineage>
</organism>
<dbReference type="Proteomes" id="UP000007360">
    <property type="component" value="Unassembled WGS sequence"/>
</dbReference>